<proteinExistence type="inferred from homology"/>
<evidence type="ECO:0000256" key="1">
    <source>
        <dbReference type="ARBA" id="ARBA00004191"/>
    </source>
</evidence>
<keyword evidence="3" id="KW-0134">Cell wall</keyword>
<feature type="chain" id="PRO_5020602686" description="Probable beta-glucosidase btgE" evidence="14">
    <location>
        <begin position="20"/>
        <end position="616"/>
    </location>
</feature>
<dbReference type="PANTHER" id="PTHR16631:SF24">
    <property type="entry name" value="FAMILY 17 GLUCOSIDASE SCW11-RELATED"/>
    <property type="match status" value="1"/>
</dbReference>
<dbReference type="GO" id="GO:0042973">
    <property type="term" value="F:glucan endo-1,3-beta-D-glucosidase activity"/>
    <property type="evidence" value="ECO:0007669"/>
    <property type="project" value="TreeGrafter"/>
</dbReference>
<dbReference type="EMBL" id="QJNU01001587">
    <property type="protein sequence ID" value="RYO74394.1"/>
    <property type="molecule type" value="Genomic_DNA"/>
</dbReference>
<feature type="region of interest" description="Disordered" evidence="13">
    <location>
        <begin position="238"/>
        <end position="350"/>
    </location>
</feature>
<evidence type="ECO:0000256" key="4">
    <source>
        <dbReference type="ARBA" id="ARBA00022525"/>
    </source>
</evidence>
<evidence type="ECO:0000313" key="15">
    <source>
        <dbReference type="EMBL" id="RYO74394.1"/>
    </source>
</evidence>
<protein>
    <recommendedName>
        <fullName evidence="9">Probable beta-glucosidase btgE</fullName>
    </recommendedName>
    <alternativeName>
        <fullName evidence="10">Beta-D-glucoside glucohydrolase btgE</fullName>
    </alternativeName>
    <alternativeName>
        <fullName evidence="12">Cellobiase btgE</fullName>
    </alternativeName>
    <alternativeName>
        <fullName evidence="11">Gentiobiase btgE</fullName>
    </alternativeName>
</protein>
<gene>
    <name evidence="15" type="ORF">DL764_010846</name>
</gene>
<dbReference type="Proteomes" id="UP000293360">
    <property type="component" value="Unassembled WGS sequence"/>
</dbReference>
<evidence type="ECO:0000256" key="7">
    <source>
        <dbReference type="ARBA" id="ARBA00023295"/>
    </source>
</evidence>
<comment type="subcellular location">
    <subcellularLocation>
        <location evidence="1">Secreted</location>
        <location evidence="1">Cell wall</location>
    </subcellularLocation>
</comment>
<comment type="caution">
    <text evidence="15">The sequence shown here is derived from an EMBL/GenBank/DDBJ whole genome shotgun (WGS) entry which is preliminary data.</text>
</comment>
<keyword evidence="4" id="KW-0964">Secreted</keyword>
<evidence type="ECO:0000256" key="10">
    <source>
        <dbReference type="ARBA" id="ARBA00041495"/>
    </source>
</evidence>
<sequence>MKATFAAATAAALVGTTAAGTLHYRHGHEVFHGLLKKNPTNGTETCGCTTIYSTYYGEPTLVMPPPPPAPTTSSSEVAPTTSSSPVPTTYEKTVIVVPTPVPHKPTTTGVVTYPAETVILTEETTVCVPSTTKVPSGTNTIGGVVTVVTTATTVTCPYPTVETSEGVVTSVIKTTEYVCPSEGTYTIAPTTTYVEKEMDVVVPTITSYPPGTYTQPEVVTTVTDTKTVIYCPFEPVEPTTTSVAEPTYSPEPTPEPTTSEKPVPTSYPATSPEPEPTTATPIPTSYPETSEEPIPTYPATSEKPIPTSYPATSPKPEPTTAKPTPSAYPTSNPPKSKPTGELGGDAPGMPWGTTYTPYEPETGLCMSKEEVEKDIEDLASKGIKVVRTYSTDCNTLEYVGDACEKYGIDMMVGVFVDGPGCTAGDSKIAEQITALKNWGKWDMVPLIVVGNEAVINGFCTPQQVAELIETCKHEFNGYTGPYTTAETVNIWQQEDAKAFLCPVVDVIGTNAHAFFNYETSASEAGKFVKSQLDLVSSICGKEGIVLETGWPSEGTTLGKAVPGFAEQAIAIKSIIKECGDKSILFSLYDDKWKSGSTQCGVCEQHWGIKYILDSGL</sequence>
<dbReference type="STRING" id="155417.A0A4V1X8K9"/>
<feature type="compositionally biased region" description="Low complexity" evidence="13">
    <location>
        <begin position="256"/>
        <end position="283"/>
    </location>
</feature>
<comment type="function">
    <text evidence="8">Beta-glucosidases are one of a number of cellulolytic enzymes involved in the degradation of cellulosic biomass. Catalyzes the last step releasing glucose from the inhibitory cellobiose.</text>
</comment>
<dbReference type="PRINTS" id="PR01217">
    <property type="entry name" value="PRICHEXTENSN"/>
</dbReference>
<evidence type="ECO:0000256" key="8">
    <source>
        <dbReference type="ARBA" id="ARBA00024983"/>
    </source>
</evidence>
<evidence type="ECO:0000256" key="12">
    <source>
        <dbReference type="ARBA" id="ARBA00042762"/>
    </source>
</evidence>
<accession>A0A4V1X8K9</accession>
<dbReference type="SUPFAM" id="SSF51445">
    <property type="entry name" value="(Trans)glycosidases"/>
    <property type="match status" value="1"/>
</dbReference>
<evidence type="ECO:0000313" key="16">
    <source>
        <dbReference type="Proteomes" id="UP000293360"/>
    </source>
</evidence>
<keyword evidence="5 14" id="KW-0732">Signal</keyword>
<comment type="similarity">
    <text evidence="2">Belongs to the glycosyl hydrolase 17 family.</text>
</comment>
<organism evidence="15 16">
    <name type="scientific">Monosporascus ibericus</name>
    <dbReference type="NCBI Taxonomy" id="155417"/>
    <lineage>
        <taxon>Eukaryota</taxon>
        <taxon>Fungi</taxon>
        <taxon>Dikarya</taxon>
        <taxon>Ascomycota</taxon>
        <taxon>Pezizomycotina</taxon>
        <taxon>Sordariomycetes</taxon>
        <taxon>Xylariomycetidae</taxon>
        <taxon>Xylariales</taxon>
        <taxon>Xylariales incertae sedis</taxon>
        <taxon>Monosporascus</taxon>
    </lineage>
</organism>
<dbReference type="GO" id="GO:0071555">
    <property type="term" value="P:cell wall organization"/>
    <property type="evidence" value="ECO:0007669"/>
    <property type="project" value="TreeGrafter"/>
</dbReference>
<feature type="compositionally biased region" description="Low complexity" evidence="13">
    <location>
        <begin position="310"/>
        <end position="327"/>
    </location>
</feature>
<dbReference type="GO" id="GO:0009986">
    <property type="term" value="C:cell surface"/>
    <property type="evidence" value="ECO:0007669"/>
    <property type="project" value="TreeGrafter"/>
</dbReference>
<evidence type="ECO:0000256" key="2">
    <source>
        <dbReference type="ARBA" id="ARBA00008773"/>
    </source>
</evidence>
<evidence type="ECO:0000256" key="5">
    <source>
        <dbReference type="ARBA" id="ARBA00022729"/>
    </source>
</evidence>
<dbReference type="GO" id="GO:0005576">
    <property type="term" value="C:extracellular region"/>
    <property type="evidence" value="ECO:0007669"/>
    <property type="project" value="TreeGrafter"/>
</dbReference>
<dbReference type="PANTHER" id="PTHR16631">
    <property type="entry name" value="GLUCAN 1,3-BETA-GLUCOSIDASE"/>
    <property type="match status" value="1"/>
</dbReference>
<reference evidence="15 16" key="1">
    <citation type="submission" date="2018-06" db="EMBL/GenBank/DDBJ databases">
        <title>Complete Genomes of Monosporascus.</title>
        <authorList>
            <person name="Robinson A.J."/>
            <person name="Natvig D.O."/>
        </authorList>
    </citation>
    <scope>NUCLEOTIDE SEQUENCE [LARGE SCALE GENOMIC DNA]</scope>
    <source>
        <strain evidence="15 16">CBS 110550</strain>
    </source>
</reference>
<dbReference type="Gene3D" id="3.20.20.80">
    <property type="entry name" value="Glycosidases"/>
    <property type="match status" value="1"/>
</dbReference>
<feature type="signal peptide" evidence="14">
    <location>
        <begin position="1"/>
        <end position="19"/>
    </location>
</feature>
<evidence type="ECO:0000256" key="9">
    <source>
        <dbReference type="ARBA" id="ARBA00039284"/>
    </source>
</evidence>
<evidence type="ECO:0000256" key="3">
    <source>
        <dbReference type="ARBA" id="ARBA00022512"/>
    </source>
</evidence>
<evidence type="ECO:0000256" key="14">
    <source>
        <dbReference type="SAM" id="SignalP"/>
    </source>
</evidence>
<dbReference type="AlphaFoldDB" id="A0A4V1X8K9"/>
<name>A0A4V1X8K9_9PEZI</name>
<evidence type="ECO:0000256" key="11">
    <source>
        <dbReference type="ARBA" id="ARBA00041516"/>
    </source>
</evidence>
<keyword evidence="6" id="KW-0378">Hydrolase</keyword>
<keyword evidence="16" id="KW-1185">Reference proteome</keyword>
<feature type="region of interest" description="Disordered" evidence="13">
    <location>
        <begin position="62"/>
        <end position="86"/>
    </location>
</feature>
<evidence type="ECO:0000256" key="13">
    <source>
        <dbReference type="SAM" id="MobiDB-lite"/>
    </source>
</evidence>
<feature type="compositionally biased region" description="Low complexity" evidence="13">
    <location>
        <begin position="71"/>
        <end position="86"/>
    </location>
</feature>
<dbReference type="InterPro" id="IPR017853">
    <property type="entry name" value="GH"/>
</dbReference>
<evidence type="ECO:0000256" key="6">
    <source>
        <dbReference type="ARBA" id="ARBA00022801"/>
    </source>
</evidence>
<dbReference type="OrthoDB" id="4082933at2759"/>
<dbReference type="GO" id="GO:0009277">
    <property type="term" value="C:fungal-type cell wall"/>
    <property type="evidence" value="ECO:0007669"/>
    <property type="project" value="TreeGrafter"/>
</dbReference>
<dbReference type="InterPro" id="IPR050732">
    <property type="entry name" value="Beta-glucan_modifiers"/>
</dbReference>
<keyword evidence="7" id="KW-0326">Glycosidase</keyword>